<reference evidence="1" key="1">
    <citation type="journal article" date="2021" name="Proc. Natl. Acad. Sci. U.S.A.">
        <title>A Catalog of Tens of Thousands of Viruses from Human Metagenomes Reveals Hidden Associations with Chronic Diseases.</title>
        <authorList>
            <person name="Tisza M.J."/>
            <person name="Buck C.B."/>
        </authorList>
    </citation>
    <scope>NUCLEOTIDE SEQUENCE</scope>
    <source>
        <strain evidence="1">Ct6YY1</strain>
    </source>
</reference>
<accession>A0A8S5V358</accession>
<sequence length="99" mass="10561">MSRFKKCVAAVAVAAAIGGGSPAVASAAPAVPSLSSTTPEQRSQIRDALYTAHYLLEPYVPAQYKTGFDQLYGFVWGIFAPSSDLDAEYARMKDSLVKD</sequence>
<proteinExistence type="predicted"/>
<protein>
    <submittedName>
        <fullName evidence="1">Uncharacterized protein</fullName>
    </submittedName>
</protein>
<name>A0A8S5V358_9CAUD</name>
<dbReference type="EMBL" id="BK016186">
    <property type="protein sequence ID" value="DAG01124.1"/>
    <property type="molecule type" value="Genomic_DNA"/>
</dbReference>
<organism evidence="1">
    <name type="scientific">Siphoviridae sp. ct6YY1</name>
    <dbReference type="NCBI Taxonomy" id="2825343"/>
    <lineage>
        <taxon>Viruses</taxon>
        <taxon>Duplodnaviria</taxon>
        <taxon>Heunggongvirae</taxon>
        <taxon>Uroviricota</taxon>
        <taxon>Caudoviricetes</taxon>
    </lineage>
</organism>
<evidence type="ECO:0000313" key="1">
    <source>
        <dbReference type="EMBL" id="DAG01124.1"/>
    </source>
</evidence>